<dbReference type="FunFam" id="3.40.50.300:FF:000768">
    <property type="entry name" value="Probable mitochondrial chaperone bcs1"/>
    <property type="match status" value="1"/>
</dbReference>
<evidence type="ECO:0000259" key="14">
    <source>
        <dbReference type="SMART" id="SM01024"/>
    </source>
</evidence>
<dbReference type="STRING" id="933084.A0A067Q4D7"/>
<sequence length="499" mass="55500">MKTHLVTAEIPPTSIPVTPPPVVQNAIPPPETSFVSAFISDNPYFQAGFGLMGVGVGLTALRQGVVIGSTVLRRRMLVTLEINNKDRAYEWFLAWMSQQASAAPPASSGIKKLASVSRSWTRSHQLSVETAVEQRKNGSSSVLFKLVAGPGTHWFKYRGAWMQVKRERETRSMQLMSGIPWETVTLTTLSRDRTLFPELLSEARDLAMQGQEGKLVIHTAWGTEWRPFGQPRRKRPLHSVVLNDGVSKQVRDDVQAFLLRRQWYADRGIPYRRGYLLYGPPGSGKTSYIQALAGALSYDICVLNLSERGLTDDKLNHLLSNVPERSFVLIEDVDAAFNKRVKTSEDGYQSAVTFSGFLNVLDGVASGEERVIFMTTNHIERLDPALIRPGRVDLTVLIDDATPSQAFTLFTQFYRGEILGDDVRQDVVSDGEVQRLGKMLEHIVEAEMKVGRRVSMAALQGLFIRSGPKEALEGCRDLFVSRRTVSGGEDSADGRVLYN</sequence>
<dbReference type="PANTHER" id="PTHR23070">
    <property type="entry name" value="BCS1 AAA-TYPE ATPASE"/>
    <property type="match status" value="1"/>
</dbReference>
<keyword evidence="16" id="KW-1185">Reference proteome</keyword>
<dbReference type="SMART" id="SM00382">
    <property type="entry name" value="AAA"/>
    <property type="match status" value="1"/>
</dbReference>
<dbReference type="Gene3D" id="3.40.50.300">
    <property type="entry name" value="P-loop containing nucleotide triphosphate hydrolases"/>
    <property type="match status" value="1"/>
</dbReference>
<feature type="domain" description="BCS1 N-terminal" evidence="14">
    <location>
        <begin position="52"/>
        <end position="240"/>
    </location>
</feature>
<comment type="subcellular location">
    <subcellularLocation>
        <location evidence="1">Mitochondrion inner membrane</location>
        <topology evidence="1">Single-pass membrane protein</topology>
    </subcellularLocation>
</comment>
<dbReference type="PROSITE" id="PS00674">
    <property type="entry name" value="AAA"/>
    <property type="match status" value="1"/>
</dbReference>
<evidence type="ECO:0000256" key="9">
    <source>
        <dbReference type="ARBA" id="ARBA00023128"/>
    </source>
</evidence>
<dbReference type="GO" id="GO:0016887">
    <property type="term" value="F:ATP hydrolysis activity"/>
    <property type="evidence" value="ECO:0007669"/>
    <property type="project" value="InterPro"/>
</dbReference>
<evidence type="ECO:0008006" key="17">
    <source>
        <dbReference type="Google" id="ProtNLM"/>
    </source>
</evidence>
<evidence type="ECO:0000256" key="10">
    <source>
        <dbReference type="ARBA" id="ARBA00023136"/>
    </source>
</evidence>
<evidence type="ECO:0000256" key="4">
    <source>
        <dbReference type="ARBA" id="ARBA00022741"/>
    </source>
</evidence>
<keyword evidence="4 12" id="KW-0547">Nucleotide-binding</keyword>
<dbReference type="Proteomes" id="UP000027265">
    <property type="component" value="Unassembled WGS sequence"/>
</dbReference>
<evidence type="ECO:0000256" key="3">
    <source>
        <dbReference type="ARBA" id="ARBA00022692"/>
    </source>
</evidence>
<keyword evidence="5" id="KW-0999">Mitochondrion inner membrane</keyword>
<name>A0A067Q4D7_9AGAM</name>
<evidence type="ECO:0000256" key="7">
    <source>
        <dbReference type="ARBA" id="ARBA00022840"/>
    </source>
</evidence>
<dbReference type="InterPro" id="IPR057495">
    <property type="entry name" value="AAA_lid_BCS1"/>
</dbReference>
<reference evidence="16" key="1">
    <citation type="journal article" date="2014" name="Proc. Natl. Acad. Sci. U.S.A.">
        <title>Extensive sampling of basidiomycete genomes demonstrates inadequacy of the white-rot/brown-rot paradigm for wood decay fungi.</title>
        <authorList>
            <person name="Riley R."/>
            <person name="Salamov A.A."/>
            <person name="Brown D.W."/>
            <person name="Nagy L.G."/>
            <person name="Floudas D."/>
            <person name="Held B.W."/>
            <person name="Levasseur A."/>
            <person name="Lombard V."/>
            <person name="Morin E."/>
            <person name="Otillar R."/>
            <person name="Lindquist E.A."/>
            <person name="Sun H."/>
            <person name="LaButti K.M."/>
            <person name="Schmutz J."/>
            <person name="Jabbour D."/>
            <person name="Luo H."/>
            <person name="Baker S.E."/>
            <person name="Pisabarro A.G."/>
            <person name="Walton J.D."/>
            <person name="Blanchette R.A."/>
            <person name="Henrissat B."/>
            <person name="Martin F."/>
            <person name="Cullen D."/>
            <person name="Hibbett D.S."/>
            <person name="Grigoriev I.V."/>
        </authorList>
    </citation>
    <scope>NUCLEOTIDE SEQUENCE [LARGE SCALE GENOMIC DNA]</scope>
    <source>
        <strain evidence="16">MUCL 33604</strain>
    </source>
</reference>
<evidence type="ECO:0000313" key="15">
    <source>
        <dbReference type="EMBL" id="KDQ61015.1"/>
    </source>
</evidence>
<evidence type="ECO:0000256" key="1">
    <source>
        <dbReference type="ARBA" id="ARBA00004434"/>
    </source>
</evidence>
<evidence type="ECO:0000259" key="13">
    <source>
        <dbReference type="SMART" id="SM00382"/>
    </source>
</evidence>
<dbReference type="AlphaFoldDB" id="A0A067Q4D7"/>
<dbReference type="CDD" id="cd19510">
    <property type="entry name" value="RecA-like_BCS1"/>
    <property type="match status" value="1"/>
</dbReference>
<proteinExistence type="inferred from homology"/>
<dbReference type="InterPro" id="IPR050747">
    <property type="entry name" value="Mitochondrial_chaperone_BCS1"/>
</dbReference>
<keyword evidence="3" id="KW-0812">Transmembrane</keyword>
<dbReference type="InterPro" id="IPR003959">
    <property type="entry name" value="ATPase_AAA_core"/>
</dbReference>
<evidence type="ECO:0000256" key="8">
    <source>
        <dbReference type="ARBA" id="ARBA00022989"/>
    </source>
</evidence>
<dbReference type="InterPro" id="IPR014851">
    <property type="entry name" value="BCS1_N"/>
</dbReference>
<dbReference type="InterPro" id="IPR003593">
    <property type="entry name" value="AAA+_ATPase"/>
</dbReference>
<dbReference type="SMART" id="SM01024">
    <property type="entry name" value="BCS1_N"/>
    <property type="match status" value="1"/>
</dbReference>
<feature type="domain" description="AAA+ ATPase" evidence="13">
    <location>
        <begin position="271"/>
        <end position="402"/>
    </location>
</feature>
<dbReference type="InterPro" id="IPR003960">
    <property type="entry name" value="ATPase_AAA_CS"/>
</dbReference>
<keyword evidence="6" id="KW-0378">Hydrolase</keyword>
<dbReference type="SUPFAM" id="SSF52540">
    <property type="entry name" value="P-loop containing nucleoside triphosphate hydrolases"/>
    <property type="match status" value="1"/>
</dbReference>
<protein>
    <recommendedName>
        <fullName evidence="17">AAA+ ATPase domain-containing protein</fullName>
    </recommendedName>
</protein>
<evidence type="ECO:0000313" key="16">
    <source>
        <dbReference type="Proteomes" id="UP000027265"/>
    </source>
</evidence>
<accession>A0A067Q4D7</accession>
<gene>
    <name evidence="15" type="ORF">JAAARDRAFT_67424</name>
</gene>
<evidence type="ECO:0000256" key="6">
    <source>
        <dbReference type="ARBA" id="ARBA00022801"/>
    </source>
</evidence>
<comment type="similarity">
    <text evidence="2">Belongs to the AAA ATPase family. BCS1 subfamily.</text>
</comment>
<dbReference type="GO" id="GO:0005743">
    <property type="term" value="C:mitochondrial inner membrane"/>
    <property type="evidence" value="ECO:0007669"/>
    <property type="project" value="UniProtKB-SubCell"/>
</dbReference>
<dbReference type="GO" id="GO:0005524">
    <property type="term" value="F:ATP binding"/>
    <property type="evidence" value="ECO:0007669"/>
    <property type="project" value="UniProtKB-KW"/>
</dbReference>
<evidence type="ECO:0000256" key="2">
    <source>
        <dbReference type="ARBA" id="ARBA00007448"/>
    </source>
</evidence>
<dbReference type="InterPro" id="IPR027417">
    <property type="entry name" value="P-loop_NTPase"/>
</dbReference>
<evidence type="ECO:0000256" key="11">
    <source>
        <dbReference type="ARBA" id="ARBA00048778"/>
    </source>
</evidence>
<dbReference type="OrthoDB" id="10251412at2759"/>
<dbReference type="HOGENOM" id="CLU_010189_6_2_1"/>
<dbReference type="Pfam" id="PF00004">
    <property type="entry name" value="AAA"/>
    <property type="match status" value="1"/>
</dbReference>
<keyword evidence="10" id="KW-0472">Membrane</keyword>
<evidence type="ECO:0000256" key="12">
    <source>
        <dbReference type="RuleBase" id="RU003651"/>
    </source>
</evidence>
<dbReference type="FunCoup" id="A0A067Q4D7">
    <property type="interactions" value="148"/>
</dbReference>
<keyword evidence="8" id="KW-1133">Transmembrane helix</keyword>
<keyword evidence="9" id="KW-0496">Mitochondrion</keyword>
<organism evidence="15 16">
    <name type="scientific">Jaapia argillacea MUCL 33604</name>
    <dbReference type="NCBI Taxonomy" id="933084"/>
    <lineage>
        <taxon>Eukaryota</taxon>
        <taxon>Fungi</taxon>
        <taxon>Dikarya</taxon>
        <taxon>Basidiomycota</taxon>
        <taxon>Agaricomycotina</taxon>
        <taxon>Agaricomycetes</taxon>
        <taxon>Agaricomycetidae</taxon>
        <taxon>Jaapiales</taxon>
        <taxon>Jaapiaceae</taxon>
        <taxon>Jaapia</taxon>
    </lineage>
</organism>
<comment type="catalytic activity">
    <reaction evidence="11">
        <text>ATP + H2O = ADP + phosphate + H(+)</text>
        <dbReference type="Rhea" id="RHEA:13065"/>
        <dbReference type="ChEBI" id="CHEBI:15377"/>
        <dbReference type="ChEBI" id="CHEBI:15378"/>
        <dbReference type="ChEBI" id="CHEBI:30616"/>
        <dbReference type="ChEBI" id="CHEBI:43474"/>
        <dbReference type="ChEBI" id="CHEBI:456216"/>
    </reaction>
    <physiologicalReaction direction="left-to-right" evidence="11">
        <dbReference type="Rhea" id="RHEA:13066"/>
    </physiologicalReaction>
</comment>
<evidence type="ECO:0000256" key="5">
    <source>
        <dbReference type="ARBA" id="ARBA00022792"/>
    </source>
</evidence>
<keyword evidence="7 12" id="KW-0067">ATP-binding</keyword>
<dbReference type="GO" id="GO:0034551">
    <property type="term" value="P:mitochondrial respiratory chain complex III assembly"/>
    <property type="evidence" value="ECO:0007669"/>
    <property type="project" value="UniProtKB-ARBA"/>
</dbReference>
<dbReference type="EMBL" id="KL197713">
    <property type="protein sequence ID" value="KDQ61015.1"/>
    <property type="molecule type" value="Genomic_DNA"/>
</dbReference>
<dbReference type="Pfam" id="PF25426">
    <property type="entry name" value="AAA_lid_BCS1"/>
    <property type="match status" value="1"/>
</dbReference>
<dbReference type="Pfam" id="PF08740">
    <property type="entry name" value="BCS1_N"/>
    <property type="match status" value="1"/>
</dbReference>
<dbReference type="InParanoid" id="A0A067Q4D7"/>